<evidence type="ECO:0000313" key="2">
    <source>
        <dbReference type="Proteomes" id="UP000683507"/>
    </source>
</evidence>
<dbReference type="EMBL" id="OU015584">
    <property type="protein sequence ID" value="CAG5077482.1"/>
    <property type="molecule type" value="Genomic_DNA"/>
</dbReference>
<dbReference type="SUPFAM" id="SSF102198">
    <property type="entry name" value="Putative cyclase"/>
    <property type="match status" value="1"/>
</dbReference>
<organism evidence="1 2">
    <name type="scientific">Parvicella tangerina</name>
    <dbReference type="NCBI Taxonomy" id="2829795"/>
    <lineage>
        <taxon>Bacteria</taxon>
        <taxon>Pseudomonadati</taxon>
        <taxon>Bacteroidota</taxon>
        <taxon>Flavobacteriia</taxon>
        <taxon>Flavobacteriales</taxon>
        <taxon>Parvicellaceae</taxon>
        <taxon>Parvicella</taxon>
    </lineage>
</organism>
<dbReference type="Gene3D" id="3.50.30.50">
    <property type="entry name" value="Putative cyclase"/>
    <property type="match status" value="1"/>
</dbReference>
<dbReference type="RefSeq" id="WP_258540636.1">
    <property type="nucleotide sequence ID" value="NZ_OU015584.1"/>
</dbReference>
<keyword evidence="2" id="KW-1185">Reference proteome</keyword>
<dbReference type="EC" id="3.5.1.9" evidence="1"/>
<sequence length="258" mass="29194">MKAVIAHTTGNLEIDFSQPIDISIHTSNKDSDAKAWYVDPVSIEPVRSDAFLGSVKEGGAVNFRNITFNPHGNTTHTESVGHIAEEIIDIQKCLTHYFMKAQVITITPEDYIGEESEWVKKGDKIISSKAFEHRIAERIDAIIIRTLPNNTDKRKMQWSDTNWPYLLPEAAKYIASNNIHHLLIDLPSVDREHDGGRLLAHRAFWNYPENPRLGATITEMIYVPDDVKDGLYMLNLQPASFVNDASPCKPVIYKILNQ</sequence>
<evidence type="ECO:0000313" key="1">
    <source>
        <dbReference type="EMBL" id="CAG5077482.1"/>
    </source>
</evidence>
<accession>A0A916NFD3</accession>
<dbReference type="Proteomes" id="UP000683507">
    <property type="component" value="Chromosome"/>
</dbReference>
<dbReference type="InterPro" id="IPR037175">
    <property type="entry name" value="KFase_sf"/>
</dbReference>
<dbReference type="GO" id="GO:0019441">
    <property type="term" value="P:L-tryptophan catabolic process to kynurenine"/>
    <property type="evidence" value="ECO:0007669"/>
    <property type="project" value="InterPro"/>
</dbReference>
<protein>
    <submittedName>
        <fullName evidence="1">Kynurenine formamidase</fullName>
        <ecNumber evidence="1">3.5.1.9</ecNumber>
    </submittedName>
</protein>
<dbReference type="GO" id="GO:0004061">
    <property type="term" value="F:arylformamidase activity"/>
    <property type="evidence" value="ECO:0007669"/>
    <property type="project" value="UniProtKB-EC"/>
</dbReference>
<dbReference type="AlphaFoldDB" id="A0A916NFD3"/>
<gene>
    <name evidence="1" type="primary">kynB</name>
    <name evidence="1" type="ORF">CRYO30217_00400</name>
</gene>
<keyword evidence="1" id="KW-0378">Hydrolase</keyword>
<proteinExistence type="predicted"/>
<reference evidence="1" key="1">
    <citation type="submission" date="2021-04" db="EMBL/GenBank/DDBJ databases">
        <authorList>
            <person name="Rodrigo-Torres L."/>
            <person name="Arahal R. D."/>
            <person name="Lucena T."/>
        </authorList>
    </citation>
    <scope>NUCLEOTIDE SEQUENCE</scope>
    <source>
        <strain evidence="1">AS29M-1</strain>
    </source>
</reference>
<dbReference type="Pfam" id="PF04199">
    <property type="entry name" value="Cyclase"/>
    <property type="match status" value="1"/>
</dbReference>
<dbReference type="InterPro" id="IPR007325">
    <property type="entry name" value="KFase/CYL"/>
</dbReference>
<name>A0A916NFD3_9FLAO</name>
<dbReference type="KEGG" id="ptan:CRYO30217_00400"/>